<dbReference type="GO" id="GO:0005507">
    <property type="term" value="F:copper ion binding"/>
    <property type="evidence" value="ECO:0007669"/>
    <property type="project" value="TreeGrafter"/>
</dbReference>
<dbReference type="EMBL" id="FO203526">
    <property type="protein sequence ID" value="CCO57969.1"/>
    <property type="molecule type" value="Genomic_DNA"/>
</dbReference>
<dbReference type="STRING" id="28173.VIBNI_A1872"/>
<keyword evidence="2" id="KW-0963">Cytoplasm</keyword>
<dbReference type="AlphaFoldDB" id="U4K5P2"/>
<dbReference type="InterPro" id="IPR005627">
    <property type="entry name" value="CutC-like"/>
</dbReference>
<name>U4K5P2_9VIBR</name>
<accession>U4K5P2</accession>
<evidence type="ECO:0000256" key="2">
    <source>
        <dbReference type="HAMAP-Rule" id="MF_00795"/>
    </source>
</evidence>
<evidence type="ECO:0000313" key="4">
    <source>
        <dbReference type="Proteomes" id="UP000016895"/>
    </source>
</evidence>
<protein>
    <recommendedName>
        <fullName evidence="2">PF03932 family protein CutC</fullName>
    </recommendedName>
</protein>
<gene>
    <name evidence="2" type="primary">cutC</name>
    <name evidence="3" type="ORF">VIBNI_A1872</name>
</gene>
<sequence>MIKEICVENFTSIPDAIKNGANRISLKDNYLEQGTTVSNGVMKASIEYAHKNNIPVVVCIRPRKGNFIYTPQEIEIMQTDIKLAKELGADAIDFGCLNQNNSIDKEATLKILESAEELKTVFHMAFDSIPRSEHQETIDWLHKQGVTHILSHGSPISEPINIAYLKETIAMAKGKLTIVPGGGINYSNVETIASELNVSEVHGSHIVKLDNYEF</sequence>
<keyword evidence="4" id="KW-1185">Reference proteome</keyword>
<dbReference type="KEGG" id="vni:VIBNI_A1872"/>
<dbReference type="InterPro" id="IPR036822">
    <property type="entry name" value="CutC-like_dom_sf"/>
</dbReference>
<dbReference type="Gene3D" id="3.20.20.380">
    <property type="entry name" value="Copper homeostasis (CutC) domain"/>
    <property type="match status" value="1"/>
</dbReference>
<organism evidence="3 4">
    <name type="scientific">Vibrio nigripulchritudo</name>
    <dbReference type="NCBI Taxonomy" id="28173"/>
    <lineage>
        <taxon>Bacteria</taxon>
        <taxon>Pseudomonadati</taxon>
        <taxon>Pseudomonadota</taxon>
        <taxon>Gammaproteobacteria</taxon>
        <taxon>Vibrionales</taxon>
        <taxon>Vibrionaceae</taxon>
        <taxon>Vibrio</taxon>
    </lineage>
</organism>
<proteinExistence type="inferred from homology"/>
<comment type="subcellular location">
    <subcellularLocation>
        <location evidence="2">Cytoplasm</location>
    </subcellularLocation>
</comment>
<dbReference type="SUPFAM" id="SSF110395">
    <property type="entry name" value="CutC-like"/>
    <property type="match status" value="1"/>
</dbReference>
<dbReference type="HAMAP" id="MF_00795">
    <property type="entry name" value="CutC"/>
    <property type="match status" value="1"/>
</dbReference>
<comment type="similarity">
    <text evidence="1 2">Belongs to the CutC family.</text>
</comment>
<dbReference type="Proteomes" id="UP000016895">
    <property type="component" value="Chromosome 1"/>
</dbReference>
<comment type="caution">
    <text evidence="2">Once thought to be involved in copper homeostasis, experiments in E.coli have shown this is not the case.</text>
</comment>
<dbReference type="OrthoDB" id="9815677at2"/>
<dbReference type="GO" id="GO:0005737">
    <property type="term" value="C:cytoplasm"/>
    <property type="evidence" value="ECO:0007669"/>
    <property type="project" value="UniProtKB-SubCell"/>
</dbReference>
<dbReference type="Pfam" id="PF03932">
    <property type="entry name" value="CutC"/>
    <property type="match status" value="1"/>
</dbReference>
<reference evidence="3 4" key="1">
    <citation type="journal article" date="2013" name="ISME J.">
        <title>Comparative genomics of pathogenic lineages of Vibrio nigripulchritudo identifies virulence-associated traits.</title>
        <authorList>
            <person name="Goudenege D."/>
            <person name="Labreuche Y."/>
            <person name="Krin E."/>
            <person name="Ansquer D."/>
            <person name="Mangenot S."/>
            <person name="Calteau A."/>
            <person name="Medigue C."/>
            <person name="Mazel D."/>
            <person name="Polz M.F."/>
            <person name="Le Roux F."/>
        </authorList>
    </citation>
    <scope>NUCLEOTIDE SEQUENCE [LARGE SCALE GENOMIC DNA]</scope>
    <source>
        <strain evidence="4">SnF1</strain>
    </source>
</reference>
<dbReference type="RefSeq" id="WP_022550830.1">
    <property type="nucleotide sequence ID" value="NC_022528.1"/>
</dbReference>
<dbReference type="PANTHER" id="PTHR12598:SF0">
    <property type="entry name" value="COPPER HOMEOSTASIS PROTEIN CUTC HOMOLOG"/>
    <property type="match status" value="1"/>
</dbReference>
<evidence type="ECO:0000313" key="3">
    <source>
        <dbReference type="EMBL" id="CCO57969.1"/>
    </source>
</evidence>
<evidence type="ECO:0000256" key="1">
    <source>
        <dbReference type="ARBA" id="ARBA00007768"/>
    </source>
</evidence>
<dbReference type="PATRIC" id="fig|1260221.3.peg.1779"/>
<dbReference type="PANTHER" id="PTHR12598">
    <property type="entry name" value="COPPER HOMEOSTASIS PROTEIN CUTC"/>
    <property type="match status" value="1"/>
</dbReference>